<evidence type="ECO:0000313" key="2">
    <source>
        <dbReference type="Proteomes" id="UP000177507"/>
    </source>
</evidence>
<dbReference type="AlphaFoldDB" id="A0A1F8EX73"/>
<evidence type="ECO:0000313" key="1">
    <source>
        <dbReference type="EMBL" id="OGN05475.1"/>
    </source>
</evidence>
<protein>
    <submittedName>
        <fullName evidence="1">Uncharacterized protein</fullName>
    </submittedName>
</protein>
<dbReference type="Proteomes" id="UP000177507">
    <property type="component" value="Unassembled WGS sequence"/>
</dbReference>
<dbReference type="STRING" id="1802668.A2831_01375"/>
<accession>A0A1F8EX73</accession>
<proteinExistence type="predicted"/>
<comment type="caution">
    <text evidence="1">The sequence shown here is derived from an EMBL/GenBank/DDBJ whole genome shotgun (WGS) entry which is preliminary data.</text>
</comment>
<sequence length="136" mass="15524">MFASTRLKDPVLVRKIDVSVVVSAAFIIDHALNKGVSFSFLSRLLYELRERGFKMGLCKRFTKQPDGFFSEDVNALIGHWSTADLMRVNGDEESPIEVTEEGYKYFREILVEELEREPAQLLNLANVVLSLIAEQR</sequence>
<reference evidence="1 2" key="1">
    <citation type="journal article" date="2016" name="Nat. Commun.">
        <title>Thousands of microbial genomes shed light on interconnected biogeochemical processes in an aquifer system.</title>
        <authorList>
            <person name="Anantharaman K."/>
            <person name="Brown C.T."/>
            <person name="Hug L.A."/>
            <person name="Sharon I."/>
            <person name="Castelle C.J."/>
            <person name="Probst A.J."/>
            <person name="Thomas B.C."/>
            <person name="Singh A."/>
            <person name="Wilkins M.J."/>
            <person name="Karaoz U."/>
            <person name="Brodie E.L."/>
            <person name="Williams K.H."/>
            <person name="Hubbard S.S."/>
            <person name="Banfield J.F."/>
        </authorList>
    </citation>
    <scope>NUCLEOTIDE SEQUENCE [LARGE SCALE GENOMIC DNA]</scope>
</reference>
<gene>
    <name evidence="1" type="ORF">A2831_01375</name>
</gene>
<name>A0A1F8EX73_9BACT</name>
<dbReference type="EMBL" id="MGJI01000008">
    <property type="protein sequence ID" value="OGN05475.1"/>
    <property type="molecule type" value="Genomic_DNA"/>
</dbReference>
<organism evidence="1 2">
    <name type="scientific">Candidatus Yanofskybacteria bacterium RIFCSPHIGHO2_01_FULL_44_17</name>
    <dbReference type="NCBI Taxonomy" id="1802668"/>
    <lineage>
        <taxon>Bacteria</taxon>
        <taxon>Candidatus Yanofskyibacteriota</taxon>
    </lineage>
</organism>